<keyword evidence="8 15" id="KW-0547">Nucleotide-binding</keyword>
<gene>
    <name evidence="17" type="ORF">C6Y45_04665</name>
</gene>
<dbReference type="OrthoDB" id="9803667at2"/>
<dbReference type="InterPro" id="IPR002606">
    <property type="entry name" value="Riboflavin_kinase_bac"/>
</dbReference>
<dbReference type="CDD" id="cd02064">
    <property type="entry name" value="FAD_synthetase_N"/>
    <property type="match status" value="1"/>
</dbReference>
<evidence type="ECO:0000256" key="12">
    <source>
        <dbReference type="ARBA" id="ARBA00023268"/>
    </source>
</evidence>
<dbReference type="InterPro" id="IPR014729">
    <property type="entry name" value="Rossmann-like_a/b/a_fold"/>
</dbReference>
<dbReference type="FunFam" id="3.40.50.620:FF:000021">
    <property type="entry name" value="Riboflavin biosynthesis protein"/>
    <property type="match status" value="1"/>
</dbReference>
<dbReference type="PANTHER" id="PTHR22749">
    <property type="entry name" value="RIBOFLAVIN KINASE/FMN ADENYLYLTRANSFERASE"/>
    <property type="match status" value="1"/>
</dbReference>
<keyword evidence="4 15" id="KW-0285">Flavoprotein</keyword>
<evidence type="ECO:0000313" key="18">
    <source>
        <dbReference type="Proteomes" id="UP000240509"/>
    </source>
</evidence>
<comment type="function">
    <text evidence="1">Catalyzes the phosphorylation of riboflavin to FMN followed by the adenylation of FMN to FAD.</text>
</comment>
<comment type="caution">
    <text evidence="17">The sequence shown here is derived from an EMBL/GenBank/DDBJ whole genome shotgun (WGS) entry which is preliminary data.</text>
</comment>
<evidence type="ECO:0000259" key="16">
    <source>
        <dbReference type="SMART" id="SM00904"/>
    </source>
</evidence>
<dbReference type="AlphaFoldDB" id="A0A2T4U8B2"/>
<evidence type="ECO:0000256" key="3">
    <source>
        <dbReference type="ARBA" id="ARBA00005201"/>
    </source>
</evidence>
<keyword evidence="10 15" id="KW-0274">FAD</keyword>
<keyword evidence="12" id="KW-0511">Multifunctional enzyme</keyword>
<dbReference type="GO" id="GO:0003919">
    <property type="term" value="F:FMN adenylyltransferase activity"/>
    <property type="evidence" value="ECO:0007669"/>
    <property type="project" value="UniProtKB-UniRule"/>
</dbReference>
<accession>A0A2T4U8B2</accession>
<dbReference type="NCBIfam" id="NF004162">
    <property type="entry name" value="PRK05627.1-5"/>
    <property type="match status" value="1"/>
</dbReference>
<evidence type="ECO:0000256" key="6">
    <source>
        <dbReference type="ARBA" id="ARBA00022679"/>
    </source>
</evidence>
<evidence type="ECO:0000256" key="13">
    <source>
        <dbReference type="ARBA" id="ARBA00047880"/>
    </source>
</evidence>
<evidence type="ECO:0000256" key="4">
    <source>
        <dbReference type="ARBA" id="ARBA00022630"/>
    </source>
</evidence>
<dbReference type="PIRSF" id="PIRSF004491">
    <property type="entry name" value="FAD_Synth"/>
    <property type="match status" value="1"/>
</dbReference>
<evidence type="ECO:0000256" key="8">
    <source>
        <dbReference type="ARBA" id="ARBA00022741"/>
    </source>
</evidence>
<comment type="catalytic activity">
    <reaction evidence="13 15">
        <text>riboflavin + ATP = FMN + ADP + H(+)</text>
        <dbReference type="Rhea" id="RHEA:14357"/>
        <dbReference type="ChEBI" id="CHEBI:15378"/>
        <dbReference type="ChEBI" id="CHEBI:30616"/>
        <dbReference type="ChEBI" id="CHEBI:57986"/>
        <dbReference type="ChEBI" id="CHEBI:58210"/>
        <dbReference type="ChEBI" id="CHEBI:456216"/>
        <dbReference type="EC" id="2.7.1.26"/>
    </reaction>
</comment>
<dbReference type="EC" id="2.7.1.26" evidence="15"/>
<dbReference type="Gene3D" id="2.40.30.30">
    <property type="entry name" value="Riboflavin kinase-like"/>
    <property type="match status" value="1"/>
</dbReference>
<keyword evidence="11 15" id="KW-0067">ATP-binding</keyword>
<dbReference type="SUPFAM" id="SSF82114">
    <property type="entry name" value="Riboflavin kinase-like"/>
    <property type="match status" value="1"/>
</dbReference>
<keyword evidence="7 15" id="KW-0548">Nucleotidyltransferase</keyword>
<dbReference type="InterPro" id="IPR015864">
    <property type="entry name" value="FAD_synthase"/>
</dbReference>
<evidence type="ECO:0000256" key="2">
    <source>
        <dbReference type="ARBA" id="ARBA00004726"/>
    </source>
</evidence>
<dbReference type="UniPathway" id="UPA00276">
    <property type="reaction ID" value="UER00406"/>
</dbReference>
<dbReference type="GO" id="GO:0008531">
    <property type="term" value="F:riboflavin kinase activity"/>
    <property type="evidence" value="ECO:0007669"/>
    <property type="project" value="UniProtKB-UniRule"/>
</dbReference>
<dbReference type="GO" id="GO:0005524">
    <property type="term" value="F:ATP binding"/>
    <property type="evidence" value="ECO:0007669"/>
    <property type="project" value="UniProtKB-UniRule"/>
</dbReference>
<dbReference type="EMBL" id="PZJJ01000005">
    <property type="protein sequence ID" value="PTL39615.1"/>
    <property type="molecule type" value="Genomic_DNA"/>
</dbReference>
<evidence type="ECO:0000256" key="10">
    <source>
        <dbReference type="ARBA" id="ARBA00022827"/>
    </source>
</evidence>
<feature type="domain" description="Riboflavin kinase" evidence="16">
    <location>
        <begin position="181"/>
        <end position="307"/>
    </location>
</feature>
<dbReference type="InterPro" id="IPR023468">
    <property type="entry name" value="Riboflavin_kinase"/>
</dbReference>
<reference evidence="17 18" key="1">
    <citation type="submission" date="2018-03" db="EMBL/GenBank/DDBJ databases">
        <title>Alkalicoccus saliphilus sp. nov., isolated from a mineral pool.</title>
        <authorList>
            <person name="Zhao B."/>
        </authorList>
    </citation>
    <scope>NUCLEOTIDE SEQUENCE [LARGE SCALE GENOMIC DNA]</scope>
    <source>
        <strain evidence="17 18">6AG</strain>
    </source>
</reference>
<keyword evidence="18" id="KW-1185">Reference proteome</keyword>
<dbReference type="GO" id="GO:0009231">
    <property type="term" value="P:riboflavin biosynthetic process"/>
    <property type="evidence" value="ECO:0007669"/>
    <property type="project" value="InterPro"/>
</dbReference>
<dbReference type="GO" id="GO:0006747">
    <property type="term" value="P:FAD biosynthetic process"/>
    <property type="evidence" value="ECO:0007669"/>
    <property type="project" value="UniProtKB-UniRule"/>
</dbReference>
<evidence type="ECO:0000256" key="11">
    <source>
        <dbReference type="ARBA" id="ARBA00022840"/>
    </source>
</evidence>
<dbReference type="NCBIfam" id="NF004160">
    <property type="entry name" value="PRK05627.1-3"/>
    <property type="match status" value="1"/>
</dbReference>
<evidence type="ECO:0000256" key="15">
    <source>
        <dbReference type="PIRNR" id="PIRNR004491"/>
    </source>
</evidence>
<comment type="similarity">
    <text evidence="15">Belongs to the ribF family.</text>
</comment>
<evidence type="ECO:0000256" key="5">
    <source>
        <dbReference type="ARBA" id="ARBA00022643"/>
    </source>
</evidence>
<dbReference type="UniPathway" id="UPA00277">
    <property type="reaction ID" value="UER00407"/>
</dbReference>
<evidence type="ECO:0000256" key="9">
    <source>
        <dbReference type="ARBA" id="ARBA00022777"/>
    </source>
</evidence>
<comment type="catalytic activity">
    <reaction evidence="14 15">
        <text>FMN + ATP + H(+) = FAD + diphosphate</text>
        <dbReference type="Rhea" id="RHEA:17237"/>
        <dbReference type="ChEBI" id="CHEBI:15378"/>
        <dbReference type="ChEBI" id="CHEBI:30616"/>
        <dbReference type="ChEBI" id="CHEBI:33019"/>
        <dbReference type="ChEBI" id="CHEBI:57692"/>
        <dbReference type="ChEBI" id="CHEBI:58210"/>
        <dbReference type="EC" id="2.7.7.2"/>
    </reaction>
</comment>
<dbReference type="PANTHER" id="PTHR22749:SF6">
    <property type="entry name" value="RIBOFLAVIN KINASE"/>
    <property type="match status" value="1"/>
</dbReference>
<dbReference type="SMART" id="SM00904">
    <property type="entry name" value="Flavokinase"/>
    <property type="match status" value="1"/>
</dbReference>
<organism evidence="17 18">
    <name type="scientific">Alkalicoccus saliphilus</name>
    <dbReference type="NCBI Taxonomy" id="200989"/>
    <lineage>
        <taxon>Bacteria</taxon>
        <taxon>Bacillati</taxon>
        <taxon>Bacillota</taxon>
        <taxon>Bacilli</taxon>
        <taxon>Bacillales</taxon>
        <taxon>Bacillaceae</taxon>
        <taxon>Alkalicoccus</taxon>
    </lineage>
</organism>
<dbReference type="Pfam" id="PF01687">
    <property type="entry name" value="Flavokinase"/>
    <property type="match status" value="1"/>
</dbReference>
<dbReference type="NCBIfam" id="TIGR00083">
    <property type="entry name" value="ribF"/>
    <property type="match status" value="1"/>
</dbReference>
<proteinExistence type="inferred from homology"/>
<dbReference type="RefSeq" id="WP_107583872.1">
    <property type="nucleotide sequence ID" value="NZ_PZJJ01000005.1"/>
</dbReference>
<dbReference type="SUPFAM" id="SSF52374">
    <property type="entry name" value="Nucleotidylyl transferase"/>
    <property type="match status" value="1"/>
</dbReference>
<dbReference type="Gene3D" id="3.40.50.620">
    <property type="entry name" value="HUPs"/>
    <property type="match status" value="1"/>
</dbReference>
<protein>
    <recommendedName>
        <fullName evidence="15">Riboflavin biosynthesis protein</fullName>
    </recommendedName>
    <domain>
        <recommendedName>
            <fullName evidence="15">Riboflavin kinase</fullName>
            <ecNumber evidence="15">2.7.1.26</ecNumber>
        </recommendedName>
        <alternativeName>
            <fullName evidence="15">Flavokinase</fullName>
        </alternativeName>
    </domain>
    <domain>
        <recommendedName>
            <fullName evidence="15">FMN adenylyltransferase</fullName>
            <ecNumber evidence="15">2.7.7.2</ecNumber>
        </recommendedName>
        <alternativeName>
            <fullName evidence="15">FAD pyrophosphorylase</fullName>
        </alternativeName>
        <alternativeName>
            <fullName evidence="15">FAD synthase</fullName>
        </alternativeName>
    </domain>
</protein>
<keyword evidence="9 15" id="KW-0418">Kinase</keyword>
<dbReference type="InterPro" id="IPR023465">
    <property type="entry name" value="Riboflavin_kinase_dom_sf"/>
</dbReference>
<evidence type="ECO:0000313" key="17">
    <source>
        <dbReference type="EMBL" id="PTL39615.1"/>
    </source>
</evidence>
<evidence type="ECO:0000256" key="7">
    <source>
        <dbReference type="ARBA" id="ARBA00022695"/>
    </source>
</evidence>
<dbReference type="Pfam" id="PF06574">
    <property type="entry name" value="FAD_syn"/>
    <property type="match status" value="1"/>
</dbReference>
<name>A0A2T4U8B2_9BACI</name>
<sequence>METIKLAYPAVSGDYPAACAALGFFDGVHRGHRDVIETAVRIAEKDNLTPAVMTFYPHPKEVLRGTPAEYLTTLEEKKQLLQDLGVKILYLIQFDENFASLSPQEFVDEFIINLNIRHVVAGFDYSYGHKGKGSMEAFRFHSRNQVEATTVAKFAENEVKISSTAVREALKMGDVEKAALYLGRFYKASGKVITGEKRGRTIGFPTANVEPPPKLLLPAPGVYSVAAEIEGQRFPGVANLGYKPTFHENGHSQTLEVHLFDFDSDIYGKEIQVEFHAHIRDEKRFNSVEELINQINKDAETARNYFLDK</sequence>
<comment type="pathway">
    <text evidence="2 15">Cofactor biosynthesis; FAD biosynthesis; FAD from FMN: step 1/1.</text>
</comment>
<evidence type="ECO:0000256" key="1">
    <source>
        <dbReference type="ARBA" id="ARBA00002121"/>
    </source>
</evidence>
<dbReference type="FunFam" id="2.40.30.30:FF:000003">
    <property type="entry name" value="Riboflavin biosynthesis protein"/>
    <property type="match status" value="1"/>
</dbReference>
<keyword evidence="6 15" id="KW-0808">Transferase</keyword>
<dbReference type="GO" id="GO:0009398">
    <property type="term" value="P:FMN biosynthetic process"/>
    <property type="evidence" value="ECO:0007669"/>
    <property type="project" value="UniProtKB-UniRule"/>
</dbReference>
<dbReference type="Proteomes" id="UP000240509">
    <property type="component" value="Unassembled WGS sequence"/>
</dbReference>
<keyword evidence="5 15" id="KW-0288">FMN</keyword>
<dbReference type="EC" id="2.7.7.2" evidence="15"/>
<dbReference type="InterPro" id="IPR015865">
    <property type="entry name" value="Riboflavin_kinase_bac/euk"/>
</dbReference>
<comment type="pathway">
    <text evidence="3 15">Cofactor biosynthesis; FMN biosynthesis; FMN from riboflavin (ATP route): step 1/1.</text>
</comment>
<evidence type="ECO:0000256" key="14">
    <source>
        <dbReference type="ARBA" id="ARBA00049494"/>
    </source>
</evidence>